<accession>A0ABD3ABS5</accession>
<proteinExistence type="predicted"/>
<evidence type="ECO:0000313" key="3">
    <source>
        <dbReference type="Proteomes" id="UP001630127"/>
    </source>
</evidence>
<evidence type="ECO:0000256" key="1">
    <source>
        <dbReference type="SAM" id="MobiDB-lite"/>
    </source>
</evidence>
<protein>
    <submittedName>
        <fullName evidence="2">Uncharacterized protein</fullName>
    </submittedName>
</protein>
<dbReference type="EMBL" id="JBJUIK010000005">
    <property type="protein sequence ID" value="KAL3527927.1"/>
    <property type="molecule type" value="Genomic_DNA"/>
</dbReference>
<dbReference type="AlphaFoldDB" id="A0ABD3ABS5"/>
<name>A0ABD3ABS5_9GENT</name>
<feature type="region of interest" description="Disordered" evidence="1">
    <location>
        <begin position="16"/>
        <end position="37"/>
    </location>
</feature>
<dbReference type="Proteomes" id="UP001630127">
    <property type="component" value="Unassembled WGS sequence"/>
</dbReference>
<feature type="compositionally biased region" description="Polar residues" evidence="1">
    <location>
        <begin position="20"/>
        <end position="37"/>
    </location>
</feature>
<sequence length="123" mass="13655">MQRVPKPIKVQSVVEKDNHVSSASYPQDASSNPCSSGLSSMVKSLITVYTMIDFMFMESVNQAAQKLLSDQPQVNLASSPLRSEANTHQLLELVPQPQLDMRKNTINLSHLAIVFNLRTSEEP</sequence>
<reference evidence="2 3" key="1">
    <citation type="submission" date="2024-11" db="EMBL/GenBank/DDBJ databases">
        <title>A near-complete genome assembly of Cinchona calisaya.</title>
        <authorList>
            <person name="Lian D.C."/>
            <person name="Zhao X.W."/>
            <person name="Wei L."/>
        </authorList>
    </citation>
    <scope>NUCLEOTIDE SEQUENCE [LARGE SCALE GENOMIC DNA]</scope>
    <source>
        <tissue evidence="2">Nenye</tissue>
    </source>
</reference>
<evidence type="ECO:0000313" key="2">
    <source>
        <dbReference type="EMBL" id="KAL3527927.1"/>
    </source>
</evidence>
<gene>
    <name evidence="2" type="ORF">ACH5RR_012583</name>
</gene>
<keyword evidence="3" id="KW-1185">Reference proteome</keyword>
<comment type="caution">
    <text evidence="2">The sequence shown here is derived from an EMBL/GenBank/DDBJ whole genome shotgun (WGS) entry which is preliminary data.</text>
</comment>
<organism evidence="2 3">
    <name type="scientific">Cinchona calisaya</name>
    <dbReference type="NCBI Taxonomy" id="153742"/>
    <lineage>
        <taxon>Eukaryota</taxon>
        <taxon>Viridiplantae</taxon>
        <taxon>Streptophyta</taxon>
        <taxon>Embryophyta</taxon>
        <taxon>Tracheophyta</taxon>
        <taxon>Spermatophyta</taxon>
        <taxon>Magnoliopsida</taxon>
        <taxon>eudicotyledons</taxon>
        <taxon>Gunneridae</taxon>
        <taxon>Pentapetalae</taxon>
        <taxon>asterids</taxon>
        <taxon>lamiids</taxon>
        <taxon>Gentianales</taxon>
        <taxon>Rubiaceae</taxon>
        <taxon>Cinchonoideae</taxon>
        <taxon>Cinchoneae</taxon>
        <taxon>Cinchona</taxon>
    </lineage>
</organism>